<dbReference type="InterPro" id="IPR019974">
    <property type="entry name" value="XPG_CS"/>
</dbReference>
<dbReference type="GO" id="GO:0035312">
    <property type="term" value="F:5'-3' DNA exonuclease activity"/>
    <property type="evidence" value="ECO:0007669"/>
    <property type="project" value="InterPro"/>
</dbReference>
<evidence type="ECO:0000256" key="4">
    <source>
        <dbReference type="ARBA" id="ARBA00022722"/>
    </source>
</evidence>
<accession>A0A5C3KMY5</accession>
<dbReference type="InterPro" id="IPR008918">
    <property type="entry name" value="HhH2"/>
</dbReference>
<dbReference type="InterPro" id="IPR029060">
    <property type="entry name" value="PIN-like_dom_sf"/>
</dbReference>
<keyword evidence="7" id="KW-0378">Hydrolase</keyword>
<dbReference type="GO" id="GO:0046872">
    <property type="term" value="F:metal ion binding"/>
    <property type="evidence" value="ECO:0007669"/>
    <property type="project" value="UniProtKB-KW"/>
</dbReference>
<evidence type="ECO:0000259" key="16">
    <source>
        <dbReference type="SMART" id="SM00485"/>
    </source>
</evidence>
<dbReference type="SUPFAM" id="SSF47807">
    <property type="entry name" value="5' to 3' exonuclease, C-terminal subdomain"/>
    <property type="match status" value="1"/>
</dbReference>
<feature type="domain" description="XPG-I" evidence="15">
    <location>
        <begin position="138"/>
        <end position="210"/>
    </location>
</feature>
<dbReference type="Proteomes" id="UP000307440">
    <property type="component" value="Unassembled WGS sequence"/>
</dbReference>
<evidence type="ECO:0000313" key="17">
    <source>
        <dbReference type="EMBL" id="TFK21821.1"/>
    </source>
</evidence>
<protein>
    <submittedName>
        <fullName evidence="17">Uncharacterized protein</fullName>
    </submittedName>
</protein>
<sequence length="904" mass="99218">MGISGLLPALKSIERRKQLSNFAGQTIAIDGYGWLHKAAYTCAADVATGRPTAKYVEYVMERVRLLRHFKVEPYLVFDGGELPAKKGTESKRQEKRTENLARAKALDAQGKSSEAYEYYTKCVDVTPQMAYQVIKALKVANVEFVVAPYEADAQLAYLEHKGVVNGVLTEDSDLLVFGCQNVLFKLDSNTSSAVQISRKDFARVCPPAAGISLVNWSDAQFRAMAILSGCDYLPSIPGIGLKTACNLLRKHKTAEKVVKAILREGKKKVPNNYLEKYHLADKCFQHQRVYCPVAKELVHLKPVEDQEGWTKEFDDYCGGNIEPEMAQKLARGEVDPDTLLPMVDINPNYRPGTGAKPLSTSKQPNQKGKAKEAKPAPNGGIYSFFGPNPIIPREEKPSRKAVALPIKQQPKNSSTGKASGKRTLADVMDEDIARKKPKQRQSTPGNFSTQSKFFPVPHPIEGSRRHSSGAYAGPSRLRDQSPEKENVVPEDMKQPADEPDSSEVSLCAQRYTSELDLDFDDHDMDPQVEQEDGYISPMAPSSPSRDVQDLSSPVHSAENTPRRQNNQPESIRNQSGFRPFQRDARVAGNEQDIVEALSSPTSANKPSHRFRSYSPRIVSSPITYADGSPQVLGDYGQRRSAFVDLGEILVEDTPVAKRLFTAATAGPSCSASVSGVALDLRSTLGIGRGREAIVVSDDSANSSYTATPPSASPPTPLEYAIQDRRVVIDVDELDIVEIEEKRLIKAQVRKEDFLQSFSYKPKEKLKTNRVNKSTPPQPTGKGKTKGSVAVPSKLKRSNTNITPNGQFSFGKVNVGRLTTPAMSSPAQGRSRKAGGTSGKKSPTILSFWQPQRVERTEPIVVPDSDDEIVSGVSPVAIRRHHGVDVAVDSVAKSKGRLAQFQYRP</sequence>
<evidence type="ECO:0000256" key="10">
    <source>
        <dbReference type="ARBA" id="ARBA00022881"/>
    </source>
</evidence>
<dbReference type="InterPro" id="IPR044752">
    <property type="entry name" value="PIN-like_EXO1"/>
</dbReference>
<dbReference type="PROSITE" id="PS00842">
    <property type="entry name" value="XPG_2"/>
    <property type="match status" value="1"/>
</dbReference>
<reference evidence="17 18" key="1">
    <citation type="journal article" date="2019" name="Nat. Ecol. Evol.">
        <title>Megaphylogeny resolves global patterns of mushroom evolution.</title>
        <authorList>
            <person name="Varga T."/>
            <person name="Krizsan K."/>
            <person name="Foldi C."/>
            <person name="Dima B."/>
            <person name="Sanchez-Garcia M."/>
            <person name="Sanchez-Ramirez S."/>
            <person name="Szollosi G.J."/>
            <person name="Szarkandi J.G."/>
            <person name="Papp V."/>
            <person name="Albert L."/>
            <person name="Andreopoulos W."/>
            <person name="Angelini C."/>
            <person name="Antonin V."/>
            <person name="Barry K.W."/>
            <person name="Bougher N.L."/>
            <person name="Buchanan P."/>
            <person name="Buyck B."/>
            <person name="Bense V."/>
            <person name="Catcheside P."/>
            <person name="Chovatia M."/>
            <person name="Cooper J."/>
            <person name="Damon W."/>
            <person name="Desjardin D."/>
            <person name="Finy P."/>
            <person name="Geml J."/>
            <person name="Haridas S."/>
            <person name="Hughes K."/>
            <person name="Justo A."/>
            <person name="Karasinski D."/>
            <person name="Kautmanova I."/>
            <person name="Kiss B."/>
            <person name="Kocsube S."/>
            <person name="Kotiranta H."/>
            <person name="LaButti K.M."/>
            <person name="Lechner B.E."/>
            <person name="Liimatainen K."/>
            <person name="Lipzen A."/>
            <person name="Lukacs Z."/>
            <person name="Mihaltcheva S."/>
            <person name="Morgado L.N."/>
            <person name="Niskanen T."/>
            <person name="Noordeloos M.E."/>
            <person name="Ohm R.A."/>
            <person name="Ortiz-Santana B."/>
            <person name="Ovrebo C."/>
            <person name="Racz N."/>
            <person name="Riley R."/>
            <person name="Savchenko A."/>
            <person name="Shiryaev A."/>
            <person name="Soop K."/>
            <person name="Spirin V."/>
            <person name="Szebenyi C."/>
            <person name="Tomsovsky M."/>
            <person name="Tulloss R.E."/>
            <person name="Uehling J."/>
            <person name="Grigoriev I.V."/>
            <person name="Vagvolgyi C."/>
            <person name="Papp T."/>
            <person name="Martin F.M."/>
            <person name="Miettinen O."/>
            <person name="Hibbett D.S."/>
            <person name="Nagy L.G."/>
        </authorList>
    </citation>
    <scope>NUCLEOTIDE SEQUENCE [LARGE SCALE GENOMIC DNA]</scope>
    <source>
        <strain evidence="17 18">CBS 121175</strain>
    </source>
</reference>
<feature type="region of interest" description="Disordered" evidence="14">
    <location>
        <begin position="340"/>
        <end position="587"/>
    </location>
</feature>
<dbReference type="SMART" id="SM00485">
    <property type="entry name" value="XPGN"/>
    <property type="match status" value="1"/>
</dbReference>
<dbReference type="InterPro" id="IPR006086">
    <property type="entry name" value="XPG-I_dom"/>
</dbReference>
<dbReference type="PRINTS" id="PR00853">
    <property type="entry name" value="XPGRADSUPER"/>
</dbReference>
<evidence type="ECO:0000256" key="6">
    <source>
        <dbReference type="ARBA" id="ARBA00022763"/>
    </source>
</evidence>
<evidence type="ECO:0000256" key="1">
    <source>
        <dbReference type="ARBA" id="ARBA00001946"/>
    </source>
</evidence>
<dbReference type="FunFam" id="3.40.50.1010:FF:000002">
    <property type="entry name" value="Exonuclease 1, putative"/>
    <property type="match status" value="1"/>
</dbReference>
<dbReference type="Pfam" id="PF00867">
    <property type="entry name" value="XPG_I"/>
    <property type="match status" value="1"/>
</dbReference>
<evidence type="ECO:0000256" key="11">
    <source>
        <dbReference type="ARBA" id="ARBA00023125"/>
    </source>
</evidence>
<dbReference type="STRING" id="230819.A0A5C3KMY5"/>
<keyword evidence="5" id="KW-0479">Metal-binding</keyword>
<evidence type="ECO:0000256" key="2">
    <source>
        <dbReference type="ARBA" id="ARBA00004123"/>
    </source>
</evidence>
<dbReference type="InterPro" id="IPR037315">
    <property type="entry name" value="EXO1_H3TH"/>
</dbReference>
<keyword evidence="9" id="KW-0460">Magnesium</keyword>
<feature type="compositionally biased region" description="Basic and acidic residues" evidence="14">
    <location>
        <begin position="476"/>
        <end position="496"/>
    </location>
</feature>
<comment type="cofactor">
    <cofactor evidence="1">
        <name>Mg(2+)</name>
        <dbReference type="ChEBI" id="CHEBI:18420"/>
    </cofactor>
</comment>
<dbReference type="GO" id="GO:0006281">
    <property type="term" value="P:DNA repair"/>
    <property type="evidence" value="ECO:0007669"/>
    <property type="project" value="UniProtKB-KW"/>
</dbReference>
<dbReference type="GO" id="GO:0017108">
    <property type="term" value="F:5'-flap endonuclease activity"/>
    <property type="evidence" value="ECO:0007669"/>
    <property type="project" value="TreeGrafter"/>
</dbReference>
<name>A0A5C3KMY5_COPMA</name>
<dbReference type="PANTHER" id="PTHR11081:SF65">
    <property type="entry name" value="DNA DAMAGE-INDUCIBLE PROTEIN DIN7-RELATED"/>
    <property type="match status" value="1"/>
</dbReference>
<evidence type="ECO:0000256" key="3">
    <source>
        <dbReference type="ARBA" id="ARBA00010563"/>
    </source>
</evidence>
<keyword evidence="11" id="KW-0238">DNA-binding</keyword>
<keyword evidence="10" id="KW-0267">Excision nuclease</keyword>
<feature type="compositionally biased region" description="Polar residues" evidence="14">
    <location>
        <begin position="440"/>
        <end position="452"/>
    </location>
</feature>
<keyword evidence="13" id="KW-0539">Nucleus</keyword>
<dbReference type="AlphaFoldDB" id="A0A5C3KMY5"/>
<dbReference type="EMBL" id="ML210257">
    <property type="protein sequence ID" value="TFK21821.1"/>
    <property type="molecule type" value="Genomic_DNA"/>
</dbReference>
<dbReference type="OrthoDB" id="26491at2759"/>
<comment type="similarity">
    <text evidence="3">Belongs to the XPG/RAD2 endonuclease family. EXO1 subfamily.</text>
</comment>
<feature type="region of interest" description="Disordered" evidence="14">
    <location>
        <begin position="819"/>
        <end position="846"/>
    </location>
</feature>
<gene>
    <name evidence="17" type="ORF">FA15DRAFT_623405</name>
</gene>
<dbReference type="CDD" id="cd09908">
    <property type="entry name" value="H3TH_EXO1"/>
    <property type="match status" value="1"/>
</dbReference>
<feature type="domain" description="XPG N-terminal" evidence="16">
    <location>
        <begin position="1"/>
        <end position="99"/>
    </location>
</feature>
<dbReference type="CDD" id="cd09857">
    <property type="entry name" value="PIN_EXO1"/>
    <property type="match status" value="1"/>
</dbReference>
<evidence type="ECO:0000313" key="18">
    <source>
        <dbReference type="Proteomes" id="UP000307440"/>
    </source>
</evidence>
<dbReference type="GO" id="GO:0003677">
    <property type="term" value="F:DNA binding"/>
    <property type="evidence" value="ECO:0007669"/>
    <property type="project" value="UniProtKB-KW"/>
</dbReference>
<evidence type="ECO:0000259" key="15">
    <source>
        <dbReference type="SMART" id="SM00484"/>
    </source>
</evidence>
<evidence type="ECO:0000256" key="8">
    <source>
        <dbReference type="ARBA" id="ARBA00022839"/>
    </source>
</evidence>
<dbReference type="Pfam" id="PF00752">
    <property type="entry name" value="XPG_N"/>
    <property type="match status" value="1"/>
</dbReference>
<dbReference type="SMART" id="SM00279">
    <property type="entry name" value="HhH2"/>
    <property type="match status" value="1"/>
</dbReference>
<dbReference type="Gene3D" id="1.10.150.20">
    <property type="entry name" value="5' to 3' exonuclease, C-terminal subdomain"/>
    <property type="match status" value="1"/>
</dbReference>
<feature type="compositionally biased region" description="Polar residues" evidence="14">
    <location>
        <begin position="539"/>
        <end position="576"/>
    </location>
</feature>
<keyword evidence="12" id="KW-0234">DNA repair</keyword>
<evidence type="ECO:0000256" key="5">
    <source>
        <dbReference type="ARBA" id="ARBA00022723"/>
    </source>
</evidence>
<keyword evidence="18" id="KW-1185">Reference proteome</keyword>
<dbReference type="PROSITE" id="PS00841">
    <property type="entry name" value="XPG_1"/>
    <property type="match status" value="1"/>
</dbReference>
<dbReference type="FunFam" id="1.10.150.20:FF:000011">
    <property type="entry name" value="exonuclease 1"/>
    <property type="match status" value="1"/>
</dbReference>
<evidence type="ECO:0000256" key="7">
    <source>
        <dbReference type="ARBA" id="ARBA00022801"/>
    </source>
</evidence>
<evidence type="ECO:0000256" key="13">
    <source>
        <dbReference type="ARBA" id="ARBA00023242"/>
    </source>
</evidence>
<feature type="region of interest" description="Disordered" evidence="14">
    <location>
        <begin position="764"/>
        <end position="789"/>
    </location>
</feature>
<keyword evidence="6" id="KW-0227">DNA damage</keyword>
<evidence type="ECO:0000256" key="12">
    <source>
        <dbReference type="ARBA" id="ARBA00023204"/>
    </source>
</evidence>
<evidence type="ECO:0000256" key="9">
    <source>
        <dbReference type="ARBA" id="ARBA00022842"/>
    </source>
</evidence>
<dbReference type="PANTHER" id="PTHR11081">
    <property type="entry name" value="FLAP ENDONUCLEASE FAMILY MEMBER"/>
    <property type="match status" value="1"/>
</dbReference>
<dbReference type="SMART" id="SM00484">
    <property type="entry name" value="XPGI"/>
    <property type="match status" value="1"/>
</dbReference>
<dbReference type="InterPro" id="IPR036279">
    <property type="entry name" value="5-3_exonuclease_C_sf"/>
</dbReference>
<dbReference type="InterPro" id="IPR006084">
    <property type="entry name" value="XPG/Rad2"/>
</dbReference>
<comment type="subcellular location">
    <subcellularLocation>
        <location evidence="2">Nucleus</location>
    </subcellularLocation>
</comment>
<dbReference type="InterPro" id="IPR006085">
    <property type="entry name" value="XPG_DNA_repair_N"/>
</dbReference>
<keyword evidence="4" id="KW-0540">Nuclease</keyword>
<evidence type="ECO:0000256" key="14">
    <source>
        <dbReference type="SAM" id="MobiDB-lite"/>
    </source>
</evidence>
<dbReference type="SUPFAM" id="SSF88723">
    <property type="entry name" value="PIN domain-like"/>
    <property type="match status" value="1"/>
</dbReference>
<proteinExistence type="inferred from homology"/>
<organism evidence="17 18">
    <name type="scientific">Coprinopsis marcescibilis</name>
    <name type="common">Agaric fungus</name>
    <name type="synonym">Psathyrella marcescibilis</name>
    <dbReference type="NCBI Taxonomy" id="230819"/>
    <lineage>
        <taxon>Eukaryota</taxon>
        <taxon>Fungi</taxon>
        <taxon>Dikarya</taxon>
        <taxon>Basidiomycota</taxon>
        <taxon>Agaricomycotina</taxon>
        <taxon>Agaricomycetes</taxon>
        <taxon>Agaricomycetidae</taxon>
        <taxon>Agaricales</taxon>
        <taxon>Agaricineae</taxon>
        <taxon>Psathyrellaceae</taxon>
        <taxon>Coprinopsis</taxon>
    </lineage>
</organism>
<dbReference type="GO" id="GO:0005634">
    <property type="term" value="C:nucleus"/>
    <property type="evidence" value="ECO:0007669"/>
    <property type="project" value="UniProtKB-SubCell"/>
</dbReference>
<feature type="compositionally biased region" description="Acidic residues" evidence="14">
    <location>
        <begin position="515"/>
        <end position="532"/>
    </location>
</feature>
<keyword evidence="8" id="KW-0269">Exonuclease</keyword>
<dbReference type="Gene3D" id="3.40.50.1010">
    <property type="entry name" value="5'-nuclease"/>
    <property type="match status" value="1"/>
</dbReference>